<sequence>MPLPTETVARNGNAGAHGKRRSRAAKPRERTASGGPAPRSAEEGGDAPTTHRPVPAGLLRSQPHLLQRGGRDPREAPARLRLQIVRLRSSPAVARLRPTTSSDPSASQQRRKVREREEVMTWHTDMWGPL</sequence>
<dbReference type="AlphaFoldDB" id="A0A0D3G8Q4"/>
<organism evidence="2">
    <name type="scientific">Oryza barthii</name>
    <dbReference type="NCBI Taxonomy" id="65489"/>
    <lineage>
        <taxon>Eukaryota</taxon>
        <taxon>Viridiplantae</taxon>
        <taxon>Streptophyta</taxon>
        <taxon>Embryophyta</taxon>
        <taxon>Tracheophyta</taxon>
        <taxon>Spermatophyta</taxon>
        <taxon>Magnoliopsida</taxon>
        <taxon>Liliopsida</taxon>
        <taxon>Poales</taxon>
        <taxon>Poaceae</taxon>
        <taxon>BOP clade</taxon>
        <taxon>Oryzoideae</taxon>
        <taxon>Oryzeae</taxon>
        <taxon>Oryzinae</taxon>
        <taxon>Oryza</taxon>
    </lineage>
</organism>
<dbReference type="Proteomes" id="UP000026960">
    <property type="component" value="Chromosome 5"/>
</dbReference>
<dbReference type="Gramene" id="OBART05G19550.1">
    <property type="protein sequence ID" value="OBART05G19550.1"/>
    <property type="gene ID" value="OBART05G19550"/>
</dbReference>
<name>A0A0D3G8Q4_9ORYZ</name>
<dbReference type="HOGENOM" id="CLU_1941316_0_0_1"/>
<accession>A0A0D3G8Q4</accession>
<dbReference type="PaxDb" id="65489-OBART05G19550.1"/>
<dbReference type="EnsemblPlants" id="OBART05G19550.1">
    <property type="protein sequence ID" value="OBART05G19550.1"/>
    <property type="gene ID" value="OBART05G19550"/>
</dbReference>
<reference evidence="2" key="1">
    <citation type="journal article" date="2009" name="Rice">
        <title>De Novo Next Generation Sequencing of Plant Genomes.</title>
        <authorList>
            <person name="Rounsley S."/>
            <person name="Marri P.R."/>
            <person name="Yu Y."/>
            <person name="He R."/>
            <person name="Sisneros N."/>
            <person name="Goicoechea J.L."/>
            <person name="Lee S.J."/>
            <person name="Angelova A."/>
            <person name="Kudrna D."/>
            <person name="Luo M."/>
            <person name="Affourtit J."/>
            <person name="Desany B."/>
            <person name="Knight J."/>
            <person name="Niazi F."/>
            <person name="Egholm M."/>
            <person name="Wing R.A."/>
        </authorList>
    </citation>
    <scope>NUCLEOTIDE SEQUENCE [LARGE SCALE GENOMIC DNA]</scope>
    <source>
        <strain evidence="2">cv. IRGC 105608</strain>
    </source>
</reference>
<feature type="compositionally biased region" description="Polar residues" evidence="1">
    <location>
        <begin position="98"/>
        <end position="108"/>
    </location>
</feature>
<reference evidence="2" key="2">
    <citation type="submission" date="2015-03" db="UniProtKB">
        <authorList>
            <consortium name="EnsemblPlants"/>
        </authorList>
    </citation>
    <scope>IDENTIFICATION</scope>
</reference>
<proteinExistence type="predicted"/>
<evidence type="ECO:0000256" key="1">
    <source>
        <dbReference type="SAM" id="MobiDB-lite"/>
    </source>
</evidence>
<feature type="region of interest" description="Disordered" evidence="1">
    <location>
        <begin position="1"/>
        <end position="77"/>
    </location>
</feature>
<evidence type="ECO:0000313" key="3">
    <source>
        <dbReference type="Proteomes" id="UP000026960"/>
    </source>
</evidence>
<protein>
    <submittedName>
        <fullName evidence="2">Uncharacterized protein</fullName>
    </submittedName>
</protein>
<feature type="region of interest" description="Disordered" evidence="1">
    <location>
        <begin position="90"/>
        <end position="117"/>
    </location>
</feature>
<evidence type="ECO:0000313" key="2">
    <source>
        <dbReference type="EnsemblPlants" id="OBART05G19550.1"/>
    </source>
</evidence>
<keyword evidence="3" id="KW-1185">Reference proteome</keyword>